<evidence type="ECO:0000256" key="5">
    <source>
        <dbReference type="ARBA" id="ARBA00023242"/>
    </source>
</evidence>
<organism evidence="8 9">
    <name type="scientific">Quillaja saponaria</name>
    <name type="common">Soap bark tree</name>
    <dbReference type="NCBI Taxonomy" id="32244"/>
    <lineage>
        <taxon>Eukaryota</taxon>
        <taxon>Viridiplantae</taxon>
        <taxon>Streptophyta</taxon>
        <taxon>Embryophyta</taxon>
        <taxon>Tracheophyta</taxon>
        <taxon>Spermatophyta</taxon>
        <taxon>Magnoliopsida</taxon>
        <taxon>eudicotyledons</taxon>
        <taxon>Gunneridae</taxon>
        <taxon>Pentapetalae</taxon>
        <taxon>rosids</taxon>
        <taxon>fabids</taxon>
        <taxon>Fabales</taxon>
        <taxon>Quillajaceae</taxon>
        <taxon>Quillaja</taxon>
    </lineage>
</organism>
<sequence>MVMKKMKLPSLFFKRTITSWKWPPFKHLKNIASLPATDRMYKNTNSVLSDTAKFVSVLDSSWSQSKCYVAKTKEEGSEVLLEALKSKRLVFDEPGATSSLLGEDTVFPFQDSKVQTIESNNPYVDFRTSMEDMVKDYGVKGYEEKDTKYLEELLSWYLRMNKKESHGCIIEAFIDMFAGLPSSSCSFSPCSSSKSKDWWEIEIDRFPSYVGKGPKYC</sequence>
<keyword evidence="4 6" id="KW-0804">Transcription</keyword>
<dbReference type="EMBL" id="JARAOO010000012">
    <property type="protein sequence ID" value="KAJ7948041.1"/>
    <property type="molecule type" value="Genomic_DNA"/>
</dbReference>
<dbReference type="KEGG" id="qsa:O6P43_028570"/>
<evidence type="ECO:0000313" key="8">
    <source>
        <dbReference type="EMBL" id="KAJ7948041.1"/>
    </source>
</evidence>
<evidence type="ECO:0000256" key="2">
    <source>
        <dbReference type="ARBA" id="ARBA00022491"/>
    </source>
</evidence>
<protein>
    <recommendedName>
        <fullName evidence="6">Transcription repressor</fullName>
    </recommendedName>
    <alternativeName>
        <fullName evidence="6">Ovate family protein</fullName>
    </alternativeName>
</protein>
<dbReference type="InterPro" id="IPR006458">
    <property type="entry name" value="Ovate_C"/>
</dbReference>
<keyword evidence="3 6" id="KW-0805">Transcription regulation</keyword>
<comment type="caution">
    <text evidence="8">The sequence shown here is derived from an EMBL/GenBank/DDBJ whole genome shotgun (WGS) entry which is preliminary data.</text>
</comment>
<name>A0AAD7PA92_QUISA</name>
<dbReference type="AlphaFoldDB" id="A0AAD7PA92"/>
<dbReference type="GO" id="GO:0045892">
    <property type="term" value="P:negative regulation of DNA-templated transcription"/>
    <property type="evidence" value="ECO:0007669"/>
    <property type="project" value="UniProtKB-UniRule"/>
</dbReference>
<dbReference type="GO" id="GO:0005634">
    <property type="term" value="C:nucleus"/>
    <property type="evidence" value="ECO:0007669"/>
    <property type="project" value="UniProtKB-SubCell"/>
</dbReference>
<dbReference type="Pfam" id="PF04844">
    <property type="entry name" value="Ovate"/>
    <property type="match status" value="1"/>
</dbReference>
<dbReference type="Proteomes" id="UP001163823">
    <property type="component" value="Chromosome 12"/>
</dbReference>
<evidence type="ECO:0000256" key="6">
    <source>
        <dbReference type="RuleBase" id="RU367028"/>
    </source>
</evidence>
<evidence type="ECO:0000259" key="7">
    <source>
        <dbReference type="PROSITE" id="PS51754"/>
    </source>
</evidence>
<keyword evidence="5 6" id="KW-0539">Nucleus</keyword>
<evidence type="ECO:0000256" key="1">
    <source>
        <dbReference type="ARBA" id="ARBA00004123"/>
    </source>
</evidence>
<proteinExistence type="predicted"/>
<keyword evidence="2 6" id="KW-0678">Repressor</keyword>
<dbReference type="NCBIfam" id="TIGR01568">
    <property type="entry name" value="A_thal_3678"/>
    <property type="match status" value="1"/>
</dbReference>
<dbReference type="InterPro" id="IPR038933">
    <property type="entry name" value="Ovate"/>
</dbReference>
<evidence type="ECO:0000256" key="3">
    <source>
        <dbReference type="ARBA" id="ARBA00023015"/>
    </source>
</evidence>
<dbReference type="PANTHER" id="PTHR33057">
    <property type="entry name" value="TRANSCRIPTION REPRESSOR OFP7-RELATED"/>
    <property type="match status" value="1"/>
</dbReference>
<comment type="function">
    <text evidence="6">Transcriptional repressor that regulates multiple aspects of plant growth and development.</text>
</comment>
<comment type="subcellular location">
    <subcellularLocation>
        <location evidence="1 6">Nucleus</location>
    </subcellularLocation>
</comment>
<accession>A0AAD7PA92</accession>
<gene>
    <name evidence="8" type="ORF">O6P43_028570</name>
</gene>
<feature type="domain" description="OVATE" evidence="7">
    <location>
        <begin position="114"/>
        <end position="179"/>
    </location>
</feature>
<dbReference type="PROSITE" id="PS51754">
    <property type="entry name" value="OVATE"/>
    <property type="match status" value="1"/>
</dbReference>
<reference evidence="8" key="1">
    <citation type="journal article" date="2023" name="Science">
        <title>Elucidation of the pathway for biosynthesis of saponin adjuvants from the soapbark tree.</title>
        <authorList>
            <person name="Reed J."/>
            <person name="Orme A."/>
            <person name="El-Demerdash A."/>
            <person name="Owen C."/>
            <person name="Martin L.B.B."/>
            <person name="Misra R.C."/>
            <person name="Kikuchi S."/>
            <person name="Rejzek M."/>
            <person name="Martin A.C."/>
            <person name="Harkess A."/>
            <person name="Leebens-Mack J."/>
            <person name="Louveau T."/>
            <person name="Stephenson M.J."/>
            <person name="Osbourn A."/>
        </authorList>
    </citation>
    <scope>NUCLEOTIDE SEQUENCE</scope>
    <source>
        <strain evidence="8">S10</strain>
    </source>
</reference>
<evidence type="ECO:0000313" key="9">
    <source>
        <dbReference type="Proteomes" id="UP001163823"/>
    </source>
</evidence>
<dbReference type="PANTHER" id="PTHR33057:SF26">
    <property type="entry name" value="TRANSCRIPTION REPRESSOR OFP13"/>
    <property type="match status" value="1"/>
</dbReference>
<evidence type="ECO:0000256" key="4">
    <source>
        <dbReference type="ARBA" id="ARBA00023163"/>
    </source>
</evidence>
<keyword evidence="9" id="KW-1185">Reference proteome</keyword>